<protein>
    <submittedName>
        <fullName evidence="2">Uncharacterized protein</fullName>
    </submittedName>
</protein>
<gene>
    <name evidence="2" type="ORF">DFR58_13128</name>
</gene>
<evidence type="ECO:0000313" key="2">
    <source>
        <dbReference type="EMBL" id="RCX09984.1"/>
    </source>
</evidence>
<proteinExistence type="predicted"/>
<dbReference type="AlphaFoldDB" id="A0A369AR96"/>
<reference evidence="2 3" key="1">
    <citation type="submission" date="2018-07" db="EMBL/GenBank/DDBJ databases">
        <title>Genomic Encyclopedia of Type Strains, Phase IV (KMG-IV): sequencing the most valuable type-strain genomes for metagenomic binning, comparative biology and taxonomic classification.</title>
        <authorList>
            <person name="Goeker M."/>
        </authorList>
    </citation>
    <scope>NUCLEOTIDE SEQUENCE [LARGE SCALE GENOMIC DNA]</scope>
    <source>
        <strain evidence="2 3">DSM 27016</strain>
    </source>
</reference>
<evidence type="ECO:0000256" key="1">
    <source>
        <dbReference type="SAM" id="MobiDB-lite"/>
    </source>
</evidence>
<dbReference type="Proteomes" id="UP000253034">
    <property type="component" value="Unassembled WGS sequence"/>
</dbReference>
<feature type="compositionally biased region" description="Basic and acidic residues" evidence="1">
    <location>
        <begin position="37"/>
        <end position="60"/>
    </location>
</feature>
<feature type="region of interest" description="Disordered" evidence="1">
    <location>
        <begin position="37"/>
        <end position="73"/>
    </location>
</feature>
<sequence length="73" mass="8505">MANKDNKNNIKDERVEDTTLYGEFVPSFHQWITLDKQRQVASHMEKVTETGEEAAKEISPEIKSNNKKRNTKQ</sequence>
<organism evidence="2 3">
    <name type="scientific">Anaerobacterium chartisolvens</name>
    <dbReference type="NCBI Taxonomy" id="1297424"/>
    <lineage>
        <taxon>Bacteria</taxon>
        <taxon>Bacillati</taxon>
        <taxon>Bacillota</taxon>
        <taxon>Clostridia</taxon>
        <taxon>Eubacteriales</taxon>
        <taxon>Oscillospiraceae</taxon>
        <taxon>Anaerobacterium</taxon>
    </lineage>
</organism>
<comment type="caution">
    <text evidence="2">The sequence shown here is derived from an EMBL/GenBank/DDBJ whole genome shotgun (WGS) entry which is preliminary data.</text>
</comment>
<accession>A0A369AR96</accession>
<evidence type="ECO:0000313" key="3">
    <source>
        <dbReference type="Proteomes" id="UP000253034"/>
    </source>
</evidence>
<dbReference type="OrthoDB" id="2087118at2"/>
<keyword evidence="3" id="KW-1185">Reference proteome</keyword>
<dbReference type="RefSeq" id="WP_114299649.1">
    <property type="nucleotide sequence ID" value="NZ_QPJT01000031.1"/>
</dbReference>
<name>A0A369AR96_9FIRM</name>
<dbReference type="EMBL" id="QPJT01000031">
    <property type="protein sequence ID" value="RCX09984.1"/>
    <property type="molecule type" value="Genomic_DNA"/>
</dbReference>